<reference evidence="2" key="1">
    <citation type="submission" date="2023-03" db="EMBL/GenBank/DDBJ databases">
        <title>Edaphobacter sp.</title>
        <authorList>
            <person name="Huber K.J."/>
            <person name="Papendorf J."/>
            <person name="Pilke C."/>
            <person name="Bunk B."/>
            <person name="Sproeer C."/>
            <person name="Pester M."/>
        </authorList>
    </citation>
    <scope>NUCLEOTIDE SEQUENCE</scope>
    <source>
        <strain evidence="2">DSM 110680</strain>
    </source>
</reference>
<dbReference type="AlphaFoldDB" id="A0AAU7DHU2"/>
<sequence length="215" mass="23063">MSKYAKLTIGLLCTWFVFSLGASALHVYKAAHNAPPLPLGLAALTPILLFLAWFISSAGFRQFALSLSPRILTLAQSWRIEGFVFLVLAAYGILPRMFALSAGWGDIAIGATAPFVALALAVPGHRKSFIFWQILGIVDLVNAVTLGTLATVLNPHGIGSDAMTVLPMSLIPTFAVPLFLILHIICIAQARRWPASANSPSRELWTGPTANERAS</sequence>
<feature type="transmembrane region" description="Helical" evidence="1">
    <location>
        <begin position="104"/>
        <end position="122"/>
    </location>
</feature>
<organism evidence="2">
    <name type="scientific">Telmatobacter sp. DSM 110680</name>
    <dbReference type="NCBI Taxonomy" id="3036704"/>
    <lineage>
        <taxon>Bacteria</taxon>
        <taxon>Pseudomonadati</taxon>
        <taxon>Acidobacteriota</taxon>
        <taxon>Terriglobia</taxon>
        <taxon>Terriglobales</taxon>
        <taxon>Acidobacteriaceae</taxon>
        <taxon>Telmatobacter</taxon>
    </lineage>
</organism>
<keyword evidence="1" id="KW-1133">Transmembrane helix</keyword>
<evidence type="ECO:0000313" key="2">
    <source>
        <dbReference type="EMBL" id="XBH16833.1"/>
    </source>
</evidence>
<protein>
    <submittedName>
        <fullName evidence="2">Uncharacterized protein</fullName>
    </submittedName>
</protein>
<gene>
    <name evidence="2" type="ORF">P8935_19935</name>
</gene>
<keyword evidence="1" id="KW-0472">Membrane</keyword>
<keyword evidence="1" id="KW-0812">Transmembrane</keyword>
<dbReference type="RefSeq" id="WP_348262061.1">
    <property type="nucleotide sequence ID" value="NZ_CP121196.1"/>
</dbReference>
<feature type="transmembrane region" description="Helical" evidence="1">
    <location>
        <begin position="165"/>
        <end position="188"/>
    </location>
</feature>
<feature type="transmembrane region" description="Helical" evidence="1">
    <location>
        <begin position="129"/>
        <end position="153"/>
    </location>
</feature>
<dbReference type="EMBL" id="CP121196">
    <property type="protein sequence ID" value="XBH16833.1"/>
    <property type="molecule type" value="Genomic_DNA"/>
</dbReference>
<evidence type="ECO:0000256" key="1">
    <source>
        <dbReference type="SAM" id="Phobius"/>
    </source>
</evidence>
<proteinExistence type="predicted"/>
<feature type="transmembrane region" description="Helical" evidence="1">
    <location>
        <begin position="39"/>
        <end position="60"/>
    </location>
</feature>
<feature type="transmembrane region" description="Helical" evidence="1">
    <location>
        <begin position="80"/>
        <end position="98"/>
    </location>
</feature>
<name>A0AAU7DHU2_9BACT</name>
<accession>A0AAU7DHU2</accession>